<evidence type="ECO:0000313" key="2">
    <source>
        <dbReference type="EMBL" id="CAI6331450.1"/>
    </source>
</evidence>
<gene>
    <name evidence="2" type="ORF">PDIGIT_LOCUS4475</name>
</gene>
<proteinExistence type="predicted"/>
<evidence type="ECO:0000256" key="1">
    <source>
        <dbReference type="PROSITE-ProRule" id="PRU00023"/>
    </source>
</evidence>
<accession>A0A9W4XND5</accession>
<dbReference type="Proteomes" id="UP001152607">
    <property type="component" value="Unassembled WGS sequence"/>
</dbReference>
<organism evidence="2 3">
    <name type="scientific">Periconia digitata</name>
    <dbReference type="NCBI Taxonomy" id="1303443"/>
    <lineage>
        <taxon>Eukaryota</taxon>
        <taxon>Fungi</taxon>
        <taxon>Dikarya</taxon>
        <taxon>Ascomycota</taxon>
        <taxon>Pezizomycotina</taxon>
        <taxon>Dothideomycetes</taxon>
        <taxon>Pleosporomycetidae</taxon>
        <taxon>Pleosporales</taxon>
        <taxon>Massarineae</taxon>
        <taxon>Periconiaceae</taxon>
        <taxon>Periconia</taxon>
    </lineage>
</organism>
<evidence type="ECO:0000313" key="3">
    <source>
        <dbReference type="Proteomes" id="UP001152607"/>
    </source>
</evidence>
<dbReference type="OrthoDB" id="46529at2759"/>
<dbReference type="AlphaFoldDB" id="A0A9W4XND5"/>
<dbReference type="InterPro" id="IPR002110">
    <property type="entry name" value="Ankyrin_rpt"/>
</dbReference>
<protein>
    <submittedName>
        <fullName evidence="2">Uncharacterized protein</fullName>
    </submittedName>
</protein>
<dbReference type="PROSITE" id="PS50088">
    <property type="entry name" value="ANK_REPEAT"/>
    <property type="match status" value="1"/>
</dbReference>
<dbReference type="SUPFAM" id="SSF48403">
    <property type="entry name" value="Ankyrin repeat"/>
    <property type="match status" value="1"/>
</dbReference>
<dbReference type="EMBL" id="CAOQHR010000003">
    <property type="protein sequence ID" value="CAI6331450.1"/>
    <property type="molecule type" value="Genomic_DNA"/>
</dbReference>
<feature type="repeat" description="ANK" evidence="1">
    <location>
        <begin position="116"/>
        <end position="148"/>
    </location>
</feature>
<name>A0A9W4XND5_9PLEO</name>
<keyword evidence="3" id="KW-1185">Reference proteome</keyword>
<keyword evidence="1" id="KW-0040">ANK repeat</keyword>
<dbReference type="PROSITE" id="PS50297">
    <property type="entry name" value="ANK_REP_REGION"/>
    <property type="match status" value="1"/>
</dbReference>
<reference evidence="2" key="1">
    <citation type="submission" date="2023-01" db="EMBL/GenBank/DDBJ databases">
        <authorList>
            <person name="Van Ghelder C."/>
            <person name="Rancurel C."/>
        </authorList>
    </citation>
    <scope>NUCLEOTIDE SEQUENCE</scope>
    <source>
        <strain evidence="2">CNCM I-4278</strain>
    </source>
</reference>
<sequence>MHSFLDPGKPRCPLYRLSLMTVDGTCPIGKIFAGGSISKDLVFEFDLLDTIELLPTPEPVLEAMHKVVKATKRATHKRRRHFFEKMATQEFQAARMLLEGLSEDHEPMHPDFLWVHGLSAMHEAAARDDSYAVMFLLEHGADKNFRSEAGLTALEYAEAARAPCSVSVLRGETDF</sequence>
<dbReference type="InterPro" id="IPR036770">
    <property type="entry name" value="Ankyrin_rpt-contain_sf"/>
</dbReference>
<dbReference type="Gene3D" id="1.25.40.20">
    <property type="entry name" value="Ankyrin repeat-containing domain"/>
    <property type="match status" value="1"/>
</dbReference>
<comment type="caution">
    <text evidence="2">The sequence shown here is derived from an EMBL/GenBank/DDBJ whole genome shotgun (WGS) entry which is preliminary data.</text>
</comment>